<proteinExistence type="predicted"/>
<dbReference type="Gene3D" id="3.90.850.10">
    <property type="entry name" value="Fumarylacetoacetase-like, C-terminal domain"/>
    <property type="match status" value="1"/>
</dbReference>
<protein>
    <submittedName>
        <fullName evidence="3">Fumarylacetoacetate hydrolase family protein</fullName>
    </submittedName>
</protein>
<sequence length="222" mass="24148">MYQHLDNKGNVIGLPAGKTVCVGRNYLDHIQELNNEVPEQPLLFIKPSTALVTFAGEIRIPSDLGACHNELEIAVLIGQTLSHVAPEQAMQAVWGYGLGLDLTLRDVQDKMKAKGQPWERAKAFDGSCPLSGFVPAIEVQEPQHLSFNLWVNEQVRQQGNAALMIHNMAALISEISRCFTLLPGDVVLTGTPKGVGPLLPEDSLKAELCGYLQVDAQVRGVC</sequence>
<evidence type="ECO:0000256" key="1">
    <source>
        <dbReference type="ARBA" id="ARBA00022723"/>
    </source>
</evidence>
<reference evidence="3 4" key="1">
    <citation type="journal article" date="2019" name="Int. J. Syst. Evol. Microbiol.">
        <title>The Global Catalogue of Microorganisms (GCM) 10K type strain sequencing project: providing services to taxonomists for standard genome sequencing and annotation.</title>
        <authorList>
            <consortium name="The Broad Institute Genomics Platform"/>
            <consortium name="The Broad Institute Genome Sequencing Center for Infectious Disease"/>
            <person name="Wu L."/>
            <person name="Ma J."/>
        </authorList>
    </citation>
    <scope>NUCLEOTIDE SEQUENCE [LARGE SCALE GENOMIC DNA]</scope>
    <source>
        <strain evidence="3 4">JCM 13378</strain>
    </source>
</reference>
<name>A0ABN0X6H9_9ALTE</name>
<dbReference type="Pfam" id="PF01557">
    <property type="entry name" value="FAA_hydrolase"/>
    <property type="match status" value="1"/>
</dbReference>
<evidence type="ECO:0000313" key="4">
    <source>
        <dbReference type="Proteomes" id="UP001501757"/>
    </source>
</evidence>
<dbReference type="InterPro" id="IPR036663">
    <property type="entry name" value="Fumarylacetoacetase_C_sf"/>
</dbReference>
<dbReference type="PANTHER" id="PTHR11820">
    <property type="entry name" value="ACYLPYRUVASE"/>
    <property type="match status" value="1"/>
</dbReference>
<feature type="domain" description="Fumarylacetoacetase-like C-terminal" evidence="2">
    <location>
        <begin position="18"/>
        <end position="209"/>
    </location>
</feature>
<keyword evidence="3" id="KW-0378">Hydrolase</keyword>
<evidence type="ECO:0000259" key="2">
    <source>
        <dbReference type="Pfam" id="PF01557"/>
    </source>
</evidence>
<keyword evidence="4" id="KW-1185">Reference proteome</keyword>
<evidence type="ECO:0000313" key="3">
    <source>
        <dbReference type="EMBL" id="GAA0356357.1"/>
    </source>
</evidence>
<dbReference type="InterPro" id="IPR011234">
    <property type="entry name" value="Fumarylacetoacetase-like_C"/>
</dbReference>
<dbReference type="EMBL" id="BAAAEI010000010">
    <property type="protein sequence ID" value="GAA0356357.1"/>
    <property type="molecule type" value="Genomic_DNA"/>
</dbReference>
<dbReference type="GO" id="GO:0016787">
    <property type="term" value="F:hydrolase activity"/>
    <property type="evidence" value="ECO:0007669"/>
    <property type="project" value="UniProtKB-KW"/>
</dbReference>
<dbReference type="SUPFAM" id="SSF56529">
    <property type="entry name" value="FAH"/>
    <property type="match status" value="1"/>
</dbReference>
<dbReference type="NCBIfam" id="NF007967">
    <property type="entry name" value="PRK10691.1"/>
    <property type="match status" value="1"/>
</dbReference>
<dbReference type="Proteomes" id="UP001501757">
    <property type="component" value="Unassembled WGS sequence"/>
</dbReference>
<comment type="caution">
    <text evidence="3">The sequence shown here is derived from an EMBL/GenBank/DDBJ whole genome shotgun (WGS) entry which is preliminary data.</text>
</comment>
<accession>A0ABN0X6H9</accession>
<dbReference type="RefSeq" id="WP_343844823.1">
    <property type="nucleotide sequence ID" value="NZ_BAAAEI010000010.1"/>
</dbReference>
<organism evidence="3 4">
    <name type="scientific">Bowmanella denitrificans</name>
    <dbReference type="NCBI Taxonomy" id="366582"/>
    <lineage>
        <taxon>Bacteria</taxon>
        <taxon>Pseudomonadati</taxon>
        <taxon>Pseudomonadota</taxon>
        <taxon>Gammaproteobacteria</taxon>
        <taxon>Alteromonadales</taxon>
        <taxon>Alteromonadaceae</taxon>
        <taxon>Bowmanella</taxon>
    </lineage>
</organism>
<gene>
    <name evidence="3" type="ORF">GCM10009092_20740</name>
</gene>
<dbReference type="PANTHER" id="PTHR11820:SF7">
    <property type="entry name" value="ACYLPYRUVASE FAHD1, MITOCHONDRIAL"/>
    <property type="match status" value="1"/>
</dbReference>
<keyword evidence="1" id="KW-0479">Metal-binding</keyword>